<dbReference type="RefSeq" id="WP_027463709.1">
    <property type="nucleotide sequence ID" value="NZ_CP021082.1"/>
</dbReference>
<accession>A0A221T108</accession>
<reference evidence="4 5" key="1">
    <citation type="submission" date="2017-05" db="EMBL/GenBank/DDBJ databases">
        <title>The complete genome sequence of Deinococcus ficus isolated from the rhizosphere of the Ficus religiosa L. in Taiwan.</title>
        <authorList>
            <person name="Wu K.-M."/>
            <person name="Liao T.-L."/>
            <person name="Liu Y.-M."/>
            <person name="Young C.-C."/>
            <person name="Tsai S.-F."/>
        </authorList>
    </citation>
    <scope>NUCLEOTIDE SEQUENCE [LARGE SCALE GENOMIC DNA]</scope>
    <source>
        <strain evidence="4 5">CC-FR2-10</strain>
        <plasmid evidence="5">pdfi1</plasmid>
    </source>
</reference>
<dbReference type="InterPro" id="IPR009057">
    <property type="entry name" value="Homeodomain-like_sf"/>
</dbReference>
<feature type="DNA-binding region" description="H-T-H motif" evidence="2">
    <location>
        <begin position="37"/>
        <end position="56"/>
    </location>
</feature>
<evidence type="ECO:0000259" key="3">
    <source>
        <dbReference type="PROSITE" id="PS50977"/>
    </source>
</evidence>
<dbReference type="AlphaFoldDB" id="A0A221T108"/>
<gene>
    <name evidence="4" type="ORF">DFI_15400</name>
</gene>
<protein>
    <submittedName>
        <fullName evidence="4">TetR family transcriptional regulator</fullName>
    </submittedName>
</protein>
<evidence type="ECO:0000313" key="4">
    <source>
        <dbReference type="EMBL" id="ASN82560.1"/>
    </source>
</evidence>
<dbReference type="PRINTS" id="PR00455">
    <property type="entry name" value="HTHTETR"/>
</dbReference>
<proteinExistence type="predicted"/>
<evidence type="ECO:0000256" key="2">
    <source>
        <dbReference type="PROSITE-ProRule" id="PRU00335"/>
    </source>
</evidence>
<keyword evidence="4" id="KW-0614">Plasmid</keyword>
<dbReference type="PROSITE" id="PS50977">
    <property type="entry name" value="HTH_TETR_2"/>
    <property type="match status" value="1"/>
</dbReference>
<dbReference type="KEGG" id="dfc:DFI_15400"/>
<dbReference type="GO" id="GO:0000976">
    <property type="term" value="F:transcription cis-regulatory region binding"/>
    <property type="evidence" value="ECO:0007669"/>
    <property type="project" value="TreeGrafter"/>
</dbReference>
<dbReference type="InterPro" id="IPR041483">
    <property type="entry name" value="TetR_C_34"/>
</dbReference>
<dbReference type="InterPro" id="IPR001647">
    <property type="entry name" value="HTH_TetR"/>
</dbReference>
<keyword evidence="5" id="KW-1185">Reference proteome</keyword>
<organism evidence="4 5">
    <name type="scientific">Deinococcus ficus</name>
    <dbReference type="NCBI Taxonomy" id="317577"/>
    <lineage>
        <taxon>Bacteria</taxon>
        <taxon>Thermotogati</taxon>
        <taxon>Deinococcota</taxon>
        <taxon>Deinococci</taxon>
        <taxon>Deinococcales</taxon>
        <taxon>Deinococcaceae</taxon>
        <taxon>Deinococcus</taxon>
    </lineage>
</organism>
<dbReference type="PANTHER" id="PTHR30055">
    <property type="entry name" value="HTH-TYPE TRANSCRIPTIONAL REGULATOR RUTR"/>
    <property type="match status" value="1"/>
</dbReference>
<evidence type="ECO:0000313" key="5">
    <source>
        <dbReference type="Proteomes" id="UP000259030"/>
    </source>
</evidence>
<dbReference type="GO" id="GO:0003700">
    <property type="term" value="F:DNA-binding transcription factor activity"/>
    <property type="evidence" value="ECO:0007669"/>
    <property type="project" value="TreeGrafter"/>
</dbReference>
<evidence type="ECO:0000256" key="1">
    <source>
        <dbReference type="ARBA" id="ARBA00023125"/>
    </source>
</evidence>
<dbReference type="PANTHER" id="PTHR30055:SF223">
    <property type="entry name" value="HTH-TYPE TRANSCRIPTIONAL REGULATOR UIDR"/>
    <property type="match status" value="1"/>
</dbReference>
<dbReference type="InterPro" id="IPR050109">
    <property type="entry name" value="HTH-type_TetR-like_transc_reg"/>
</dbReference>
<dbReference type="Pfam" id="PF00440">
    <property type="entry name" value="TetR_N"/>
    <property type="match status" value="1"/>
</dbReference>
<dbReference type="Proteomes" id="UP000259030">
    <property type="component" value="Plasmid pDFI1"/>
</dbReference>
<dbReference type="Pfam" id="PF17929">
    <property type="entry name" value="TetR_C_34"/>
    <property type="match status" value="1"/>
</dbReference>
<sequence>MVAQVRARSDQAKAARRAQILAEAHALLATTRYPDLTLTQIADRVGLTKAALFSYFPSKEALFLDLYETLLGEWLTTLGKHLRLGGTHTPATLATLVTVMLQDTPALPRLIPLLAGLLEHNISATRATTHKRWLAGQLHDLTPLVEQALPGLPAGGGIRLLTYTQALIAGLQPMSEPAPAVREALASSELSALHLELRGALQDSLTALYRGLSSEQPA</sequence>
<geneLocation type="plasmid" evidence="5">
    <name>pdfi1</name>
</geneLocation>
<keyword evidence="1 2" id="KW-0238">DNA-binding</keyword>
<name>A0A221T108_9DEIO</name>
<dbReference type="EMBL" id="CP021082">
    <property type="protein sequence ID" value="ASN82560.1"/>
    <property type="molecule type" value="Genomic_DNA"/>
</dbReference>
<feature type="domain" description="HTH tetR-type" evidence="3">
    <location>
        <begin position="14"/>
        <end position="74"/>
    </location>
</feature>
<dbReference type="SUPFAM" id="SSF46689">
    <property type="entry name" value="Homeodomain-like"/>
    <property type="match status" value="1"/>
</dbReference>
<dbReference type="Gene3D" id="1.10.357.10">
    <property type="entry name" value="Tetracycline Repressor, domain 2"/>
    <property type="match status" value="1"/>
</dbReference>
<dbReference type="STRING" id="317577.GCA_000419625_03122"/>